<dbReference type="CDD" id="cd12110">
    <property type="entry name" value="PHP_HisPPase_Hisj_like"/>
    <property type="match status" value="1"/>
</dbReference>
<evidence type="ECO:0000256" key="4">
    <source>
        <dbReference type="ARBA" id="ARBA00022605"/>
    </source>
</evidence>
<dbReference type="NCBIfam" id="TIGR01856">
    <property type="entry name" value="hisJ_fam"/>
    <property type="match status" value="1"/>
</dbReference>
<dbReference type="EMBL" id="RHLQ01000007">
    <property type="protein sequence ID" value="RND00480.1"/>
    <property type="molecule type" value="Genomic_DNA"/>
</dbReference>
<sequence>MKKDGHIHSPFCPHGTKDPFEHYIEKAIEHGFTEITFTEHAPLPTNFVDPTPDKDSGMDPKDLTAYIETVQQLKEQYKQQIKINVGLEIDYIIGYETETRAFLDIVGPFLDDAILSVHFLKHNDTYACIDFSDEVYLDFAKQVGGIDSLYHLYYDTVLKSLEANLGRFKPRRIGHPTLIHKFQLAHGEKINDHSRITDMLTKMKELGYELDVNSAGLSKTFCKEPYPPMPYIDFARSISLPLVFGSDAHSVKDLHQHYETIYKNV</sequence>
<evidence type="ECO:0000256" key="6">
    <source>
        <dbReference type="ARBA" id="ARBA00023102"/>
    </source>
</evidence>
<gene>
    <name evidence="10" type="primary">hisJ</name>
    <name evidence="10" type="ORF">EC501_04415</name>
</gene>
<dbReference type="InterPro" id="IPR010140">
    <property type="entry name" value="Histidinol_P_phosphatase_HisJ"/>
</dbReference>
<dbReference type="AlphaFoldDB" id="A0A3M8HDR6"/>
<evidence type="ECO:0000313" key="10">
    <source>
        <dbReference type="EMBL" id="RND00480.1"/>
    </source>
</evidence>
<dbReference type="UniPathway" id="UPA00031">
    <property type="reaction ID" value="UER00013"/>
</dbReference>
<dbReference type="GO" id="GO:0004401">
    <property type="term" value="F:histidinol-phosphatase activity"/>
    <property type="evidence" value="ECO:0007669"/>
    <property type="project" value="UniProtKB-UniRule"/>
</dbReference>
<comment type="caution">
    <text evidence="10">The sequence shown here is derived from an EMBL/GenBank/DDBJ whole genome shotgun (WGS) entry which is preliminary data.</text>
</comment>
<accession>A0A3M8HDR6</accession>
<dbReference type="InterPro" id="IPR016195">
    <property type="entry name" value="Pol/histidinol_Pase-like"/>
</dbReference>
<evidence type="ECO:0000256" key="3">
    <source>
        <dbReference type="ARBA" id="ARBA00013085"/>
    </source>
</evidence>
<dbReference type="RefSeq" id="WP_122971089.1">
    <property type="nucleotide sequence ID" value="NZ_RHLQ01000007.1"/>
</dbReference>
<protein>
    <recommendedName>
        <fullName evidence="3 8">Histidinol-phosphatase</fullName>
        <shortName evidence="8">HolPase</shortName>
        <ecNumber evidence="3 8">3.1.3.15</ecNumber>
    </recommendedName>
</protein>
<keyword evidence="11" id="KW-1185">Reference proteome</keyword>
<dbReference type="InterPro" id="IPR004013">
    <property type="entry name" value="PHP_dom"/>
</dbReference>
<keyword evidence="5 8" id="KW-0378">Hydrolase</keyword>
<reference evidence="10 11" key="1">
    <citation type="journal article" date="2014" name="Int. J. Syst. Evol. Microbiol.">
        <title>Lysinibacillus halotolerans sp. nov., isolated from saline-alkaline soil.</title>
        <authorList>
            <person name="Kong D."/>
            <person name="Wang Y."/>
            <person name="Zhao B."/>
            <person name="Li Y."/>
            <person name="Song J."/>
            <person name="Zhai Y."/>
            <person name="Zhang C."/>
            <person name="Wang H."/>
            <person name="Chen X."/>
            <person name="Zhao B."/>
            <person name="Ruan Z."/>
        </authorList>
    </citation>
    <scope>NUCLEOTIDE SEQUENCE [LARGE SCALE GENOMIC DNA]</scope>
    <source>
        <strain evidence="10 11">MCCC 1A12703</strain>
    </source>
</reference>
<evidence type="ECO:0000256" key="5">
    <source>
        <dbReference type="ARBA" id="ARBA00022801"/>
    </source>
</evidence>
<dbReference type="PANTHER" id="PTHR21039:SF0">
    <property type="entry name" value="HISTIDINOL-PHOSPHATASE"/>
    <property type="match status" value="1"/>
</dbReference>
<evidence type="ECO:0000256" key="8">
    <source>
        <dbReference type="RuleBase" id="RU366003"/>
    </source>
</evidence>
<dbReference type="Proteomes" id="UP000279909">
    <property type="component" value="Unassembled WGS sequence"/>
</dbReference>
<evidence type="ECO:0000256" key="7">
    <source>
        <dbReference type="ARBA" id="ARBA00049158"/>
    </source>
</evidence>
<evidence type="ECO:0000259" key="9">
    <source>
        <dbReference type="Pfam" id="PF02811"/>
    </source>
</evidence>
<dbReference type="EC" id="3.1.3.15" evidence="3 8"/>
<feature type="domain" description="PHP" evidence="9">
    <location>
        <begin position="4"/>
        <end position="214"/>
    </location>
</feature>
<comment type="similarity">
    <text evidence="2 8">Belongs to the PHP hydrolase family. HisK subfamily.</text>
</comment>
<organism evidence="10 11">
    <name type="scientific">Lysinibacillus halotolerans</name>
    <dbReference type="NCBI Taxonomy" id="1368476"/>
    <lineage>
        <taxon>Bacteria</taxon>
        <taxon>Bacillati</taxon>
        <taxon>Bacillota</taxon>
        <taxon>Bacilli</taxon>
        <taxon>Bacillales</taxon>
        <taxon>Bacillaceae</taxon>
        <taxon>Lysinibacillus</taxon>
    </lineage>
</organism>
<evidence type="ECO:0000256" key="2">
    <source>
        <dbReference type="ARBA" id="ARBA00009152"/>
    </source>
</evidence>
<dbReference type="GO" id="GO:0000105">
    <property type="term" value="P:L-histidine biosynthetic process"/>
    <property type="evidence" value="ECO:0007669"/>
    <property type="project" value="UniProtKB-UniRule"/>
</dbReference>
<dbReference type="Pfam" id="PF02811">
    <property type="entry name" value="PHP"/>
    <property type="match status" value="1"/>
</dbReference>
<evidence type="ECO:0000313" key="11">
    <source>
        <dbReference type="Proteomes" id="UP000279909"/>
    </source>
</evidence>
<evidence type="ECO:0000256" key="1">
    <source>
        <dbReference type="ARBA" id="ARBA00004970"/>
    </source>
</evidence>
<comment type="catalytic activity">
    <reaction evidence="7 8">
        <text>L-histidinol phosphate + H2O = L-histidinol + phosphate</text>
        <dbReference type="Rhea" id="RHEA:14465"/>
        <dbReference type="ChEBI" id="CHEBI:15377"/>
        <dbReference type="ChEBI" id="CHEBI:43474"/>
        <dbReference type="ChEBI" id="CHEBI:57699"/>
        <dbReference type="ChEBI" id="CHEBI:57980"/>
        <dbReference type="EC" id="3.1.3.15"/>
    </reaction>
</comment>
<dbReference type="PANTHER" id="PTHR21039">
    <property type="entry name" value="HISTIDINOL PHOSPHATASE-RELATED"/>
    <property type="match status" value="1"/>
</dbReference>
<dbReference type="SUPFAM" id="SSF89550">
    <property type="entry name" value="PHP domain-like"/>
    <property type="match status" value="1"/>
</dbReference>
<dbReference type="NCBIfam" id="NF005996">
    <property type="entry name" value="PRK08123.1"/>
    <property type="match status" value="1"/>
</dbReference>
<keyword evidence="4 8" id="KW-0028">Amino-acid biosynthesis</keyword>
<dbReference type="OrthoDB" id="9775255at2"/>
<keyword evidence="6 8" id="KW-0368">Histidine biosynthesis</keyword>
<dbReference type="Gene3D" id="3.20.20.140">
    <property type="entry name" value="Metal-dependent hydrolases"/>
    <property type="match status" value="1"/>
</dbReference>
<comment type="pathway">
    <text evidence="1 8">Amino-acid biosynthesis; L-histidine biosynthesis; L-histidine from 5-phospho-alpha-D-ribose 1-diphosphate: step 8/9.</text>
</comment>
<name>A0A3M8HDR6_9BACI</name>
<proteinExistence type="inferred from homology"/>
<dbReference type="GO" id="GO:0005737">
    <property type="term" value="C:cytoplasm"/>
    <property type="evidence" value="ECO:0007669"/>
    <property type="project" value="TreeGrafter"/>
</dbReference>